<dbReference type="InterPro" id="IPR001268">
    <property type="entry name" value="NADH_UbQ_OxRdtase_30kDa_su"/>
</dbReference>
<dbReference type="AlphaFoldDB" id="A0A9X4S855"/>
<feature type="domain" description="NADH-quinone oxidoreductase subunit D" evidence="4">
    <location>
        <begin position="270"/>
        <end position="500"/>
    </location>
</feature>
<dbReference type="SUPFAM" id="SSF56762">
    <property type="entry name" value="HydB/Nqo4-like"/>
    <property type="match status" value="1"/>
</dbReference>
<sequence>MKAENVSLPIPKPSPCALFSGRALQPLPLNEFADRCLQRLQQGERLLSLFGRAATPADAGDWVLTAVFLPPEGALGVLRGQARRGEHYPSLSASHPAAQIHERELWEQTGVVPEGHPWLKPVRFEGERQQHMADYPFFTVRGNEVHEVGVGPIHASVIEPGHFRFMCHGERVIHLEIQLGYQHRGAQALLLRRPAWGLTPLVESIAGDSAVAYAWAYCQAMEALSGRPVSADTALSRAVGLEMERIAMHVATLNGLATDIAYLQAAATYGRLRTAVINASQRVCGNRFGRGWLRPGWARALSAELRDDLRKTLQGFARDIHEVNGLMRSARSVKARFVGTGVLSPQAALDMGLTGVVARASGVALDLRERLPGVYEHAPITTVTAPTGDCWARMDLRMQEIDASVAWLLEALARAPGEPATALAPAAPEGASAALAAQTLCVSLVEGTRGPVLQAIETTDTGGLLHYHVQDPSPANWFGLALAVRDNGISDFPICNKSFDLSYCGNDL</sequence>
<accession>A0A9X4S855</accession>
<dbReference type="GO" id="GO:0048038">
    <property type="term" value="F:quinone binding"/>
    <property type="evidence" value="ECO:0007669"/>
    <property type="project" value="InterPro"/>
</dbReference>
<dbReference type="PANTHER" id="PTHR43485">
    <property type="entry name" value="HYDROGENASE-4 COMPONENT G"/>
    <property type="match status" value="1"/>
</dbReference>
<reference evidence="5" key="1">
    <citation type="submission" date="2013-01" db="EMBL/GenBank/DDBJ databases">
        <title>Genome draft of Hydrogenophaga taeniospiralis 2K1.</title>
        <authorList>
            <person name="Gomila M."/>
            <person name="Lalucat J."/>
        </authorList>
    </citation>
    <scope>NUCLEOTIDE SEQUENCE</scope>
    <source>
        <strain evidence="5">CCUG 15921</strain>
    </source>
</reference>
<dbReference type="GO" id="GO:0051287">
    <property type="term" value="F:NAD binding"/>
    <property type="evidence" value="ECO:0007669"/>
    <property type="project" value="InterPro"/>
</dbReference>
<dbReference type="SUPFAM" id="SSF143243">
    <property type="entry name" value="Nqo5-like"/>
    <property type="match status" value="1"/>
</dbReference>
<evidence type="ECO:0000259" key="3">
    <source>
        <dbReference type="Pfam" id="PF00329"/>
    </source>
</evidence>
<dbReference type="Proteomes" id="UP001152876">
    <property type="component" value="Unassembled WGS sequence"/>
</dbReference>
<dbReference type="Pfam" id="PF00346">
    <property type="entry name" value="Complex1_49kDa"/>
    <property type="match status" value="1"/>
</dbReference>
<dbReference type="InterPro" id="IPR001135">
    <property type="entry name" value="NADH_Q_OxRdtase_suD"/>
</dbReference>
<dbReference type="InterPro" id="IPR052197">
    <property type="entry name" value="ComplexI_49kDa-like"/>
</dbReference>
<dbReference type="InterPro" id="IPR037232">
    <property type="entry name" value="NADH_quin_OxRdtase_su_C/D-like"/>
</dbReference>
<dbReference type="OrthoDB" id="9801496at2"/>
<protein>
    <submittedName>
        <fullName evidence="5">NADH-ubiquinone oxidoreductase subunit 49kDa</fullName>
    </submittedName>
</protein>
<comment type="caution">
    <text evidence="5">The sequence shown here is derived from an EMBL/GenBank/DDBJ whole genome shotgun (WGS) entry which is preliminary data.</text>
</comment>
<dbReference type="GO" id="GO:0016651">
    <property type="term" value="F:oxidoreductase activity, acting on NAD(P)H"/>
    <property type="evidence" value="ECO:0007669"/>
    <property type="project" value="InterPro"/>
</dbReference>
<evidence type="ECO:0000259" key="4">
    <source>
        <dbReference type="Pfam" id="PF00346"/>
    </source>
</evidence>
<dbReference type="Pfam" id="PF00329">
    <property type="entry name" value="Complex1_30kDa"/>
    <property type="match status" value="1"/>
</dbReference>
<evidence type="ECO:0000256" key="1">
    <source>
        <dbReference type="ARBA" id="ARBA00023002"/>
    </source>
</evidence>
<dbReference type="EMBL" id="AOGK01000004">
    <property type="protein sequence ID" value="MDG5974975.1"/>
    <property type="molecule type" value="Genomic_DNA"/>
</dbReference>
<name>A0A9X4S855_9BURK</name>
<dbReference type="InterPro" id="IPR029014">
    <property type="entry name" value="NiFe-Hase_large"/>
</dbReference>
<keyword evidence="1" id="KW-0560">Oxidoreductase</keyword>
<dbReference type="PANTHER" id="PTHR43485:SF1">
    <property type="entry name" value="FORMATE HYDROGENLYASE SUBUNIT 5-RELATED"/>
    <property type="match status" value="1"/>
</dbReference>
<keyword evidence="6" id="KW-1185">Reference proteome</keyword>
<organism evidence="5 6">
    <name type="scientific">Hydrogenophaga taeniospiralis CCUG 15921</name>
    <dbReference type="NCBI Taxonomy" id="1281780"/>
    <lineage>
        <taxon>Bacteria</taxon>
        <taxon>Pseudomonadati</taxon>
        <taxon>Pseudomonadota</taxon>
        <taxon>Betaproteobacteria</taxon>
        <taxon>Burkholderiales</taxon>
        <taxon>Comamonadaceae</taxon>
        <taxon>Hydrogenophaga</taxon>
    </lineage>
</organism>
<keyword evidence="2" id="KW-0520">NAD</keyword>
<evidence type="ECO:0000313" key="5">
    <source>
        <dbReference type="EMBL" id="MDG5974975.1"/>
    </source>
</evidence>
<evidence type="ECO:0000256" key="2">
    <source>
        <dbReference type="ARBA" id="ARBA00023027"/>
    </source>
</evidence>
<dbReference type="Gene3D" id="1.10.645.10">
    <property type="entry name" value="Cytochrome-c3 Hydrogenase, chain B"/>
    <property type="match status" value="1"/>
</dbReference>
<dbReference type="Gene3D" id="3.30.460.80">
    <property type="entry name" value="NADH:ubiquinone oxidoreductase, 30kDa subunit"/>
    <property type="match status" value="1"/>
</dbReference>
<gene>
    <name evidence="5" type="ORF">H010_06900</name>
</gene>
<evidence type="ECO:0000313" key="6">
    <source>
        <dbReference type="Proteomes" id="UP001152876"/>
    </source>
</evidence>
<proteinExistence type="predicted"/>
<feature type="domain" description="NADH:ubiquinone oxidoreductase 30kDa subunit" evidence="3">
    <location>
        <begin position="85"/>
        <end position="122"/>
    </location>
</feature>
<dbReference type="GO" id="GO:0008137">
    <property type="term" value="F:NADH dehydrogenase (ubiquinone) activity"/>
    <property type="evidence" value="ECO:0007669"/>
    <property type="project" value="InterPro"/>
</dbReference>